<dbReference type="KEGG" id="moc:BB934_20295"/>
<protein>
    <submittedName>
        <fullName evidence="1">Phosphoglycerate mutase</fullName>
    </submittedName>
</protein>
<evidence type="ECO:0000313" key="1">
    <source>
        <dbReference type="EMBL" id="ANY80280.1"/>
    </source>
</evidence>
<dbReference type="RefSeq" id="WP_099511286.1">
    <property type="nucleotide sequence ID" value="NZ_CP016616.1"/>
</dbReference>
<gene>
    <name evidence="1" type="ORF">BB934_20295</name>
</gene>
<name>A0A1B2EJX8_9HYPH</name>
<dbReference type="PANTHER" id="PTHR47623:SF1">
    <property type="entry name" value="OS09G0287300 PROTEIN"/>
    <property type="match status" value="1"/>
</dbReference>
<dbReference type="SUPFAM" id="SSF53254">
    <property type="entry name" value="Phosphoglycerate mutase-like"/>
    <property type="match status" value="1"/>
</dbReference>
<dbReference type="EMBL" id="CP016616">
    <property type="protein sequence ID" value="ANY80280.1"/>
    <property type="molecule type" value="Genomic_DNA"/>
</dbReference>
<dbReference type="InterPro" id="IPR013078">
    <property type="entry name" value="His_Pase_superF_clade-1"/>
</dbReference>
<proteinExistence type="predicted"/>
<dbReference type="Pfam" id="PF00300">
    <property type="entry name" value="His_Phos_1"/>
    <property type="match status" value="1"/>
</dbReference>
<dbReference type="CDD" id="cd07067">
    <property type="entry name" value="HP_PGM_like"/>
    <property type="match status" value="1"/>
</dbReference>
<dbReference type="InterPro" id="IPR029033">
    <property type="entry name" value="His_PPase_superfam"/>
</dbReference>
<organism evidence="1">
    <name type="scientific">Microvirga ossetica</name>
    <dbReference type="NCBI Taxonomy" id="1882682"/>
    <lineage>
        <taxon>Bacteria</taxon>
        <taxon>Pseudomonadati</taxon>
        <taxon>Pseudomonadota</taxon>
        <taxon>Alphaproteobacteria</taxon>
        <taxon>Hyphomicrobiales</taxon>
        <taxon>Methylobacteriaceae</taxon>
        <taxon>Microvirga</taxon>
    </lineage>
</organism>
<accession>A0A1B2EJX8</accession>
<sequence length="174" mass="19423">MLRLLLLRHAKAAWPGGVLDLDRPLAKRGQEASLVMADYLKRERLLPNLVIVSPARRTHETWERVQPIVGEIAMRTDGRIYEAPVGRLLEVVREAKPGIRTLMMIGHNPGFEELARLLIGEGDMDGILRLGQKYPTAGLAVIDFALEDWADVAHKSGRLERFVTPKSLGNGEDD</sequence>
<dbReference type="AlphaFoldDB" id="A0A1B2EJX8"/>
<dbReference type="SMART" id="SM00855">
    <property type="entry name" value="PGAM"/>
    <property type="match status" value="1"/>
</dbReference>
<dbReference type="OrthoDB" id="9810154at2"/>
<reference evidence="1" key="1">
    <citation type="submission" date="2016-07" db="EMBL/GenBank/DDBJ databases">
        <title>Microvirga ossetica sp. nov. a new species of rhizobia isolated from root nodules of the legume species Vicia alpestris Steven originated from North Ossetia region in the Caucasus.</title>
        <authorList>
            <person name="Safronova V.I."/>
            <person name="Kuznetsova I.G."/>
            <person name="Sazanova A.L."/>
            <person name="Belimov A."/>
            <person name="Andronov E."/>
            <person name="Osledkin Y.S."/>
            <person name="Onishchuk O.P."/>
            <person name="Kurchak O.N."/>
            <person name="Shaposhnikov A.I."/>
            <person name="Willems A."/>
            <person name="Tikhonovich I.A."/>
        </authorList>
    </citation>
    <scope>NUCLEOTIDE SEQUENCE [LARGE SCALE GENOMIC DNA]</scope>
    <source>
        <strain evidence="1">V5/3M</strain>
    </source>
</reference>
<dbReference type="Gene3D" id="3.40.50.1240">
    <property type="entry name" value="Phosphoglycerate mutase-like"/>
    <property type="match status" value="1"/>
</dbReference>
<dbReference type="PANTHER" id="PTHR47623">
    <property type="entry name" value="OS09G0287300 PROTEIN"/>
    <property type="match status" value="1"/>
</dbReference>